<dbReference type="PANTHER" id="PTHR24135:SF28">
    <property type="entry name" value="LD13733P"/>
    <property type="match status" value="1"/>
</dbReference>
<accession>A0A0R3WTF9</accession>
<dbReference type="SMART" id="SM00248">
    <property type="entry name" value="ANK"/>
    <property type="match status" value="2"/>
</dbReference>
<dbReference type="InterPro" id="IPR002110">
    <property type="entry name" value="Ankyrin_rpt"/>
</dbReference>
<dbReference type="PROSITE" id="PS50297">
    <property type="entry name" value="ANK_REP_REGION"/>
    <property type="match status" value="1"/>
</dbReference>
<evidence type="ECO:0000313" key="2">
    <source>
        <dbReference type="WBParaSite" id="TTAC_0000404901-mRNA-1"/>
    </source>
</evidence>
<dbReference type="SUPFAM" id="SSF48403">
    <property type="entry name" value="Ankyrin repeat"/>
    <property type="match status" value="1"/>
</dbReference>
<sequence length="137" mass="15301">LSNHEHNFIEVLECSKGLSKQSNRPQHLENLIAYGADLNARTLRGQTPLHLCVSHEANACLSLLLQRGADTSQVNNDSQTPLEYALLTNRNEQVKILQDFNRADIGKAKEGGDFPNALLLRDVRQSFVAQKLAVIIW</sequence>
<dbReference type="InterPro" id="IPR051569">
    <property type="entry name" value="SHANK"/>
</dbReference>
<dbReference type="PROSITE" id="PS50088">
    <property type="entry name" value="ANK_REPEAT"/>
    <property type="match status" value="1"/>
</dbReference>
<dbReference type="STRING" id="6205.A0A0R3WTF9"/>
<proteinExistence type="predicted"/>
<dbReference type="AlphaFoldDB" id="A0A0R3WTF9"/>
<name>A0A0R3WTF9_HYDTA</name>
<reference evidence="2" key="1">
    <citation type="submission" date="2017-02" db="UniProtKB">
        <authorList>
            <consortium name="WormBaseParasite"/>
        </authorList>
    </citation>
    <scope>IDENTIFICATION</scope>
</reference>
<feature type="repeat" description="ANK" evidence="1">
    <location>
        <begin position="44"/>
        <end position="76"/>
    </location>
</feature>
<protein>
    <submittedName>
        <fullName evidence="2">ANK_REP_REGION domain-containing protein</fullName>
    </submittedName>
</protein>
<dbReference type="InterPro" id="IPR036770">
    <property type="entry name" value="Ankyrin_rpt-contain_sf"/>
</dbReference>
<dbReference type="Pfam" id="PF12796">
    <property type="entry name" value="Ank_2"/>
    <property type="match status" value="1"/>
</dbReference>
<dbReference type="PANTHER" id="PTHR24135">
    <property type="entry name" value="SH3 AND MULTIPLE ANKYRIN REPEAT DOMAINS PROTEIN"/>
    <property type="match status" value="1"/>
</dbReference>
<keyword evidence="1" id="KW-0040">ANK repeat</keyword>
<evidence type="ECO:0000256" key="1">
    <source>
        <dbReference type="PROSITE-ProRule" id="PRU00023"/>
    </source>
</evidence>
<dbReference type="Gene3D" id="1.25.40.20">
    <property type="entry name" value="Ankyrin repeat-containing domain"/>
    <property type="match status" value="1"/>
</dbReference>
<dbReference type="WBParaSite" id="TTAC_0000404901-mRNA-1">
    <property type="protein sequence ID" value="TTAC_0000404901-mRNA-1"/>
    <property type="gene ID" value="TTAC_0000404901"/>
</dbReference>
<organism evidence="2">
    <name type="scientific">Hydatigena taeniaeformis</name>
    <name type="common">Feline tapeworm</name>
    <name type="synonym">Taenia taeniaeformis</name>
    <dbReference type="NCBI Taxonomy" id="6205"/>
    <lineage>
        <taxon>Eukaryota</taxon>
        <taxon>Metazoa</taxon>
        <taxon>Spiralia</taxon>
        <taxon>Lophotrochozoa</taxon>
        <taxon>Platyhelminthes</taxon>
        <taxon>Cestoda</taxon>
        <taxon>Eucestoda</taxon>
        <taxon>Cyclophyllidea</taxon>
        <taxon>Taeniidae</taxon>
        <taxon>Hydatigera</taxon>
    </lineage>
</organism>